<dbReference type="RefSeq" id="WP_073143399.1">
    <property type="nucleotide sequence ID" value="NZ_FQWQ01000006.1"/>
</dbReference>
<gene>
    <name evidence="2" type="ORF">SAMN04488109_6803</name>
</gene>
<dbReference type="InterPro" id="IPR053154">
    <property type="entry name" value="c-di-AMP_regulator"/>
</dbReference>
<sequence>MSFFNSIFNILRFNRKNWNAIVLCIFAAMVFWFFNALNKNYTTNINFPLAFDYDHENYVPVRPLPKSVRINVSGIGWNLFRRSAGLKVPALVIALERPADVRKIVGSTLPALFSTQLEEFKINFVISDTLRIAIEPKASRWVHLRLDSPSILFRDGYALTSPVSIVPDSVFIEGPQKLINSLSSQLYLKIPDRNIDENFRDDVEVTFLNNELVKRDPPTVAVSFSVDRMVERNDSIALKVINPPKRAWAFIERKKIPCKVVIPQSALATYRPDSVKAVVDLGTIGRGGNKLFPVLKGLPPYSKVLAIDSIYVKF</sequence>
<evidence type="ECO:0000256" key="1">
    <source>
        <dbReference type="SAM" id="Phobius"/>
    </source>
</evidence>
<keyword evidence="1" id="KW-1133">Transmembrane helix</keyword>
<name>A0A1M5XPB2_9BACT</name>
<evidence type="ECO:0008006" key="4">
    <source>
        <dbReference type="Google" id="ProtNLM"/>
    </source>
</evidence>
<dbReference type="Gene3D" id="2.170.120.40">
    <property type="entry name" value="YbbR-like domain"/>
    <property type="match status" value="1"/>
</dbReference>
<feature type="transmembrane region" description="Helical" evidence="1">
    <location>
        <begin position="20"/>
        <end position="37"/>
    </location>
</feature>
<evidence type="ECO:0000313" key="3">
    <source>
        <dbReference type="Proteomes" id="UP000184212"/>
    </source>
</evidence>
<dbReference type="PANTHER" id="PTHR37804:SF1">
    <property type="entry name" value="CDAA REGULATORY PROTEIN CDAR"/>
    <property type="match status" value="1"/>
</dbReference>
<protein>
    <recommendedName>
        <fullName evidence="4">YbbR-like protein</fullName>
    </recommendedName>
</protein>
<dbReference type="Proteomes" id="UP000184212">
    <property type="component" value="Unassembled WGS sequence"/>
</dbReference>
<reference evidence="2 3" key="1">
    <citation type="submission" date="2016-11" db="EMBL/GenBank/DDBJ databases">
        <authorList>
            <person name="Jaros S."/>
            <person name="Januszkiewicz K."/>
            <person name="Wedrychowicz H."/>
        </authorList>
    </citation>
    <scope>NUCLEOTIDE SEQUENCE [LARGE SCALE GENOMIC DNA]</scope>
    <source>
        <strain evidence="2 3">DSM 24574</strain>
    </source>
</reference>
<dbReference type="AlphaFoldDB" id="A0A1M5XPB2"/>
<organism evidence="2 3">
    <name type="scientific">Chryseolinea serpens</name>
    <dbReference type="NCBI Taxonomy" id="947013"/>
    <lineage>
        <taxon>Bacteria</taxon>
        <taxon>Pseudomonadati</taxon>
        <taxon>Bacteroidota</taxon>
        <taxon>Cytophagia</taxon>
        <taxon>Cytophagales</taxon>
        <taxon>Fulvivirgaceae</taxon>
        <taxon>Chryseolinea</taxon>
    </lineage>
</organism>
<proteinExistence type="predicted"/>
<dbReference type="PANTHER" id="PTHR37804">
    <property type="entry name" value="CDAA REGULATORY PROTEIN CDAR"/>
    <property type="match status" value="1"/>
</dbReference>
<keyword evidence="1" id="KW-0472">Membrane</keyword>
<dbReference type="EMBL" id="FQWQ01000006">
    <property type="protein sequence ID" value="SHI01650.1"/>
    <property type="molecule type" value="Genomic_DNA"/>
</dbReference>
<dbReference type="OrthoDB" id="1115707at2"/>
<keyword evidence="1" id="KW-0812">Transmembrane</keyword>
<dbReference type="STRING" id="947013.SAMN04488109_6803"/>
<evidence type="ECO:0000313" key="2">
    <source>
        <dbReference type="EMBL" id="SHI01650.1"/>
    </source>
</evidence>
<accession>A0A1M5XPB2</accession>
<keyword evidence="3" id="KW-1185">Reference proteome</keyword>